<dbReference type="Proteomes" id="UP000030678">
    <property type="component" value="Unassembled WGS sequence"/>
</dbReference>
<dbReference type="EMBL" id="KB822707">
    <property type="protein sequence ID" value="ETI21450.1"/>
    <property type="molecule type" value="Genomic_DNA"/>
</dbReference>
<dbReference type="InterPro" id="IPR029058">
    <property type="entry name" value="AB_hydrolase_fold"/>
</dbReference>
<gene>
    <name evidence="2" type="ORF">G647_07797</name>
</gene>
<evidence type="ECO:0000259" key="1">
    <source>
        <dbReference type="Pfam" id="PF07859"/>
    </source>
</evidence>
<dbReference type="GO" id="GO:0016787">
    <property type="term" value="F:hydrolase activity"/>
    <property type="evidence" value="ECO:0007669"/>
    <property type="project" value="InterPro"/>
</dbReference>
<dbReference type="Pfam" id="PF07859">
    <property type="entry name" value="Abhydrolase_3"/>
    <property type="match status" value="1"/>
</dbReference>
<evidence type="ECO:0000313" key="2">
    <source>
        <dbReference type="EMBL" id="ETI21450.1"/>
    </source>
</evidence>
<dbReference type="Gene3D" id="3.40.50.1820">
    <property type="entry name" value="alpha/beta hydrolase"/>
    <property type="match status" value="1"/>
</dbReference>
<dbReference type="HOGENOM" id="CLU_191452_0_0_1"/>
<dbReference type="GeneID" id="19986290"/>
<evidence type="ECO:0000313" key="3">
    <source>
        <dbReference type="Proteomes" id="UP000030678"/>
    </source>
</evidence>
<dbReference type="SUPFAM" id="SSF53474">
    <property type="entry name" value="alpha/beta-Hydrolases"/>
    <property type="match status" value="1"/>
</dbReference>
<protein>
    <recommendedName>
        <fullName evidence="1">Alpha/beta hydrolase fold-3 domain-containing protein</fullName>
    </recommendedName>
</protein>
<proteinExistence type="predicted"/>
<dbReference type="VEuPathDB" id="FungiDB:G647_07797"/>
<dbReference type="InterPro" id="IPR013094">
    <property type="entry name" value="AB_hydrolase_3"/>
</dbReference>
<organism evidence="2 3">
    <name type="scientific">Cladophialophora carrionii CBS 160.54</name>
    <dbReference type="NCBI Taxonomy" id="1279043"/>
    <lineage>
        <taxon>Eukaryota</taxon>
        <taxon>Fungi</taxon>
        <taxon>Dikarya</taxon>
        <taxon>Ascomycota</taxon>
        <taxon>Pezizomycotina</taxon>
        <taxon>Eurotiomycetes</taxon>
        <taxon>Chaetothyriomycetidae</taxon>
        <taxon>Chaetothyriales</taxon>
        <taxon>Herpotrichiellaceae</taxon>
        <taxon>Cladophialophora</taxon>
    </lineage>
</organism>
<accession>V9D3L3</accession>
<dbReference type="OrthoDB" id="433474at2759"/>
<sequence>MRFCVGWRAKSLVGLPSAYIDVGTLYICRDEDPEYARGLAAEDIDVEFHLYPGVPHAFELFAPKSGVTERAMANRLRALLSF</sequence>
<dbReference type="AlphaFoldDB" id="V9D3L3"/>
<reference evidence="2 3" key="1">
    <citation type="submission" date="2013-03" db="EMBL/GenBank/DDBJ databases">
        <title>The Genome Sequence of Cladophialophora carrionii CBS 160.54.</title>
        <authorList>
            <consortium name="The Broad Institute Genomics Platform"/>
            <person name="Cuomo C."/>
            <person name="de Hoog S."/>
            <person name="Gorbushina A."/>
            <person name="Walker B."/>
            <person name="Young S.K."/>
            <person name="Zeng Q."/>
            <person name="Gargeya S."/>
            <person name="Fitzgerald M."/>
            <person name="Haas B."/>
            <person name="Abouelleil A."/>
            <person name="Allen A.W."/>
            <person name="Alvarado L."/>
            <person name="Arachchi H.M."/>
            <person name="Berlin A.M."/>
            <person name="Chapman S.B."/>
            <person name="Gainer-Dewar J."/>
            <person name="Goldberg J."/>
            <person name="Griggs A."/>
            <person name="Gujja S."/>
            <person name="Hansen M."/>
            <person name="Howarth C."/>
            <person name="Imamovic A."/>
            <person name="Ireland A."/>
            <person name="Larimer J."/>
            <person name="McCowan C."/>
            <person name="Murphy C."/>
            <person name="Pearson M."/>
            <person name="Poon T.W."/>
            <person name="Priest M."/>
            <person name="Roberts A."/>
            <person name="Saif S."/>
            <person name="Shea T."/>
            <person name="Sisk P."/>
            <person name="Sykes S."/>
            <person name="Wortman J."/>
            <person name="Nusbaum C."/>
            <person name="Birren B."/>
        </authorList>
    </citation>
    <scope>NUCLEOTIDE SEQUENCE [LARGE SCALE GENOMIC DNA]</scope>
    <source>
        <strain evidence="2 3">CBS 160.54</strain>
    </source>
</reference>
<dbReference type="RefSeq" id="XP_008730331.1">
    <property type="nucleotide sequence ID" value="XM_008732109.1"/>
</dbReference>
<name>V9D3L3_9EURO</name>
<feature type="domain" description="Alpha/beta hydrolase fold-3" evidence="1">
    <location>
        <begin position="9"/>
        <end position="59"/>
    </location>
</feature>